<evidence type="ECO:0000313" key="2">
    <source>
        <dbReference type="EMBL" id="KAK8890700.1"/>
    </source>
</evidence>
<evidence type="ECO:0000256" key="1">
    <source>
        <dbReference type="SAM" id="Phobius"/>
    </source>
</evidence>
<dbReference type="EMBL" id="JAPFFF010000005">
    <property type="protein sequence ID" value="KAK8890700.1"/>
    <property type="molecule type" value="Genomic_DNA"/>
</dbReference>
<reference evidence="2 3" key="1">
    <citation type="submission" date="2024-04" db="EMBL/GenBank/DDBJ databases">
        <title>Tritrichomonas musculus Genome.</title>
        <authorList>
            <person name="Alves-Ferreira E."/>
            <person name="Grigg M."/>
            <person name="Lorenzi H."/>
            <person name="Galac M."/>
        </authorList>
    </citation>
    <scope>NUCLEOTIDE SEQUENCE [LARGE SCALE GENOMIC DNA]</scope>
    <source>
        <strain evidence="2 3">EAF2021</strain>
    </source>
</reference>
<proteinExistence type="predicted"/>
<protein>
    <submittedName>
        <fullName evidence="2">Uncharacterized protein</fullName>
    </submittedName>
</protein>
<dbReference type="Proteomes" id="UP001470230">
    <property type="component" value="Unassembled WGS sequence"/>
</dbReference>
<feature type="transmembrane region" description="Helical" evidence="1">
    <location>
        <begin position="223"/>
        <end position="243"/>
    </location>
</feature>
<feature type="transmembrane region" description="Helical" evidence="1">
    <location>
        <begin position="249"/>
        <end position="267"/>
    </location>
</feature>
<comment type="caution">
    <text evidence="2">The sequence shown here is derived from an EMBL/GenBank/DDBJ whole genome shotgun (WGS) entry which is preliminary data.</text>
</comment>
<gene>
    <name evidence="2" type="ORF">M9Y10_035485</name>
</gene>
<feature type="transmembrane region" description="Helical" evidence="1">
    <location>
        <begin position="150"/>
        <end position="170"/>
    </location>
</feature>
<feature type="transmembrane region" description="Helical" evidence="1">
    <location>
        <begin position="119"/>
        <end position="143"/>
    </location>
</feature>
<sequence length="397" mass="45911">MPVSPLDSFGFDANGTFEIILGTKNRSTLIIFLATFEEMKARILHEISFTDICLDPTIHLSSLNSSFKKNVNIVKWYGVIRTKNIYYPYILNCNRTKAQYSVMTNFTNPDSHLDLRDELYPYFDITLSYIYLGLTAICLLDFLIFQNFGIFVPLIIACIASTKCMIMSKYAQIWLDRRQGIVSYDYYGNIFFNFIYLLHYTAFFSFPTFIIAGWCVYRDTFNIFEVLIIIVSSLIFVVGVWSFRFTLSLKDAFVSIGFIMIGFLSMIRNNVSYIMMTGHLDDVISRDLVQFRMKISLVIQFDVIYLSSLVLLALLFSMTVSFDFWPIASDIIFELLLLVITVSEMYLFLYRRGFAGDPSDVDIDPHLSSRSIENNENLRFYMLNEPNSNCIALIAEP</sequence>
<keyword evidence="1" id="KW-0812">Transmembrane</keyword>
<accession>A0ABR2KHR3</accession>
<organism evidence="2 3">
    <name type="scientific">Tritrichomonas musculus</name>
    <dbReference type="NCBI Taxonomy" id="1915356"/>
    <lineage>
        <taxon>Eukaryota</taxon>
        <taxon>Metamonada</taxon>
        <taxon>Parabasalia</taxon>
        <taxon>Tritrichomonadida</taxon>
        <taxon>Tritrichomonadidae</taxon>
        <taxon>Tritrichomonas</taxon>
    </lineage>
</organism>
<keyword evidence="1" id="KW-1133">Transmembrane helix</keyword>
<feature type="transmembrane region" description="Helical" evidence="1">
    <location>
        <begin position="190"/>
        <end position="216"/>
    </location>
</feature>
<feature type="transmembrane region" description="Helical" evidence="1">
    <location>
        <begin position="303"/>
        <end position="325"/>
    </location>
</feature>
<evidence type="ECO:0000313" key="3">
    <source>
        <dbReference type="Proteomes" id="UP001470230"/>
    </source>
</evidence>
<keyword evidence="3" id="KW-1185">Reference proteome</keyword>
<keyword evidence="1" id="KW-0472">Membrane</keyword>
<name>A0ABR2KHR3_9EUKA</name>
<feature type="transmembrane region" description="Helical" evidence="1">
    <location>
        <begin position="331"/>
        <end position="349"/>
    </location>
</feature>